<feature type="region of interest" description="Disordered" evidence="1">
    <location>
        <begin position="46"/>
        <end position="66"/>
    </location>
</feature>
<dbReference type="AlphaFoldDB" id="A0A9N9KL40"/>
<feature type="compositionally biased region" description="Polar residues" evidence="1">
    <location>
        <begin position="54"/>
        <end position="66"/>
    </location>
</feature>
<dbReference type="Proteomes" id="UP000789759">
    <property type="component" value="Unassembled WGS sequence"/>
</dbReference>
<organism evidence="2 3">
    <name type="scientific">Cetraspora pellucida</name>
    <dbReference type="NCBI Taxonomy" id="1433469"/>
    <lineage>
        <taxon>Eukaryota</taxon>
        <taxon>Fungi</taxon>
        <taxon>Fungi incertae sedis</taxon>
        <taxon>Mucoromycota</taxon>
        <taxon>Glomeromycotina</taxon>
        <taxon>Glomeromycetes</taxon>
        <taxon>Diversisporales</taxon>
        <taxon>Gigasporaceae</taxon>
        <taxon>Cetraspora</taxon>
    </lineage>
</organism>
<evidence type="ECO:0000256" key="1">
    <source>
        <dbReference type="SAM" id="MobiDB-lite"/>
    </source>
</evidence>
<sequence>IPPNQQEIYDNLPFTNEENYSQSTNSFVTAISEPINDLPPAYDEITQDERVQVPENTNIDANYLSD</sequence>
<proteinExistence type="predicted"/>
<name>A0A9N9KL40_9GLOM</name>
<evidence type="ECO:0000313" key="2">
    <source>
        <dbReference type="EMBL" id="CAG8836942.1"/>
    </source>
</evidence>
<dbReference type="EMBL" id="CAJVQA010079976">
    <property type="protein sequence ID" value="CAG8836942.1"/>
    <property type="molecule type" value="Genomic_DNA"/>
</dbReference>
<gene>
    <name evidence="2" type="ORF">CPELLU_LOCUS21475</name>
</gene>
<feature type="non-terminal residue" evidence="2">
    <location>
        <position position="66"/>
    </location>
</feature>
<keyword evidence="3" id="KW-1185">Reference proteome</keyword>
<accession>A0A9N9KL40</accession>
<evidence type="ECO:0000313" key="3">
    <source>
        <dbReference type="Proteomes" id="UP000789759"/>
    </source>
</evidence>
<comment type="caution">
    <text evidence="2">The sequence shown here is derived from an EMBL/GenBank/DDBJ whole genome shotgun (WGS) entry which is preliminary data.</text>
</comment>
<reference evidence="2" key="1">
    <citation type="submission" date="2021-06" db="EMBL/GenBank/DDBJ databases">
        <authorList>
            <person name="Kallberg Y."/>
            <person name="Tangrot J."/>
            <person name="Rosling A."/>
        </authorList>
    </citation>
    <scope>NUCLEOTIDE SEQUENCE</scope>
    <source>
        <strain evidence="2">FL966</strain>
    </source>
</reference>
<feature type="non-terminal residue" evidence="2">
    <location>
        <position position="1"/>
    </location>
</feature>
<protein>
    <submittedName>
        <fullName evidence="2">25002_t:CDS:1</fullName>
    </submittedName>
</protein>